<feature type="domain" description="HAUS augmin-like complex subunit 6 N-terminal" evidence="3">
    <location>
        <begin position="1"/>
        <end position="214"/>
    </location>
</feature>
<dbReference type="AlphaFoldDB" id="B3RSH8"/>
<name>B3RSH8_TRIAD</name>
<dbReference type="GO" id="GO:0000226">
    <property type="term" value="P:microtubule cytoskeleton organization"/>
    <property type="evidence" value="ECO:0000318"/>
    <property type="project" value="GO_Central"/>
</dbReference>
<proteinExistence type="predicted"/>
<dbReference type="GO" id="GO:0051225">
    <property type="term" value="P:spindle assembly"/>
    <property type="evidence" value="ECO:0007669"/>
    <property type="project" value="InterPro"/>
</dbReference>
<organism evidence="4 5">
    <name type="scientific">Trichoplax adhaerens</name>
    <name type="common">Trichoplax reptans</name>
    <dbReference type="NCBI Taxonomy" id="10228"/>
    <lineage>
        <taxon>Eukaryota</taxon>
        <taxon>Metazoa</taxon>
        <taxon>Placozoa</taxon>
        <taxon>Uniplacotomia</taxon>
        <taxon>Trichoplacea</taxon>
        <taxon>Trichoplacidae</taxon>
        <taxon>Trichoplax</taxon>
    </lineage>
</organism>
<dbReference type="OrthoDB" id="5575722at2759"/>
<dbReference type="OMA" id="ATTRYHE"/>
<dbReference type="GO" id="GO:1990498">
    <property type="term" value="C:mitotic spindle microtubule"/>
    <property type="evidence" value="ECO:0000318"/>
    <property type="project" value="GO_Central"/>
</dbReference>
<dbReference type="InParanoid" id="B3RSH8"/>
<dbReference type="Proteomes" id="UP000009022">
    <property type="component" value="Unassembled WGS sequence"/>
</dbReference>
<feature type="region of interest" description="Disordered" evidence="2">
    <location>
        <begin position="606"/>
        <end position="643"/>
    </location>
</feature>
<dbReference type="PANTHER" id="PTHR16151">
    <property type="entry name" value="HAUS AUGMIN-LIKE COMPLEX SUBUNIT 6"/>
    <property type="match status" value="1"/>
</dbReference>
<feature type="coiled-coil region" evidence="1">
    <location>
        <begin position="148"/>
        <end position="182"/>
    </location>
</feature>
<dbReference type="InterPro" id="IPR026797">
    <property type="entry name" value="HAUS_6"/>
</dbReference>
<sequence>MEVVLYFLFENYDHAMTEIAFRDCWPVIDKQREQQFRKTCVRLLSEIAEKEPNANLPRIMASALLNPTGDRFYSFLNRFSLLVMRKLMANKFGKSLGLPQLPKINPEKAALANSMKNILLAQQIRYKDKFCELSSETVEMQNKWKEFALTLTKKYRKTNKTIREIEKEISAINSLIKNKKGKSSSPFHENRKYDQDTTAILRTESLHKVRDLWTRMNNFYSGLQSQREVVNAAVEGNLRQKELNGNDIPLKFGVPLEFIASFSEGRPITGYTVISAIALSCLCLISKIAMNLNHRHQQILRNSKELRSLLTSGVIPEVKTSINVAGSRITSNETDVGRVPGNYITPKKTNMTLGLIPPSPAVSFSNSQAKPLAKIHAAKEQESTPYVIRTLSHKMKVDHNANTKKDIPIIEEKNTATKNSNYSIDNKVDRNNPKSSNKTNILHPNNGKSGIPKQIKKTKNSHSNKPNTLETYDDLASKIASTVTDDKLVTTPSLERSLGLKLKTAKTEKRTEETGDGNLYDLKEDKTVISADHSKTNPSDDGAQGRISFLTLLESNATSENTDNPMLSSENWNNLSEQLRKFRVNKAETTSEIVANADYLDSQITSLSNNSSDNDHIIESPLQPSNSLDKHDENNDNINNIKSTGKSEIDVEVSQAIQAALHDLNTYSSSNSSDKLSVIKDNYAAEEKDNESELDCDEDQYDTKDYKPAESDISNEYKDLQREVDEENNFDDLHIEYLDKTTPSDLDDAKQNTGIELSKEHYTTGDIISFDINLSNSDIYSGSECGSPGLPELIEIPEVSARKPANVFGSRLADIKKGDSAFPKFDLKLDDVAMNEQEDNWLLSDGKLH</sequence>
<accession>B3RSH8</accession>
<dbReference type="GO" id="GO:0008017">
    <property type="term" value="F:microtubule binding"/>
    <property type="evidence" value="ECO:0000318"/>
    <property type="project" value="GO_Central"/>
</dbReference>
<evidence type="ECO:0000256" key="1">
    <source>
        <dbReference type="SAM" id="Coils"/>
    </source>
</evidence>
<evidence type="ECO:0000313" key="5">
    <source>
        <dbReference type="Proteomes" id="UP000009022"/>
    </source>
</evidence>
<dbReference type="GeneID" id="6751725"/>
<dbReference type="RefSeq" id="XP_002111058.1">
    <property type="nucleotide sequence ID" value="XM_002111022.1"/>
</dbReference>
<feature type="region of interest" description="Disordered" evidence="2">
    <location>
        <begin position="686"/>
        <end position="707"/>
    </location>
</feature>
<dbReference type="PANTHER" id="PTHR16151:SF2">
    <property type="entry name" value="HAUS AUGMIN-LIKE COMPLEX SUBUNIT 6"/>
    <property type="match status" value="1"/>
</dbReference>
<dbReference type="GO" id="GO:0070652">
    <property type="term" value="C:HAUS complex"/>
    <property type="evidence" value="ECO:0007669"/>
    <property type="project" value="InterPro"/>
</dbReference>
<keyword evidence="1" id="KW-0175">Coiled coil</keyword>
<reference evidence="4 5" key="1">
    <citation type="journal article" date="2008" name="Nature">
        <title>The Trichoplax genome and the nature of placozoans.</title>
        <authorList>
            <person name="Srivastava M."/>
            <person name="Begovic E."/>
            <person name="Chapman J."/>
            <person name="Putnam N.H."/>
            <person name="Hellsten U."/>
            <person name="Kawashima T."/>
            <person name="Kuo A."/>
            <person name="Mitros T."/>
            <person name="Salamov A."/>
            <person name="Carpenter M.L."/>
            <person name="Signorovitch A.Y."/>
            <person name="Moreno M.A."/>
            <person name="Kamm K."/>
            <person name="Grimwood J."/>
            <person name="Schmutz J."/>
            <person name="Shapiro H."/>
            <person name="Grigoriev I.V."/>
            <person name="Buss L.W."/>
            <person name="Schierwater B."/>
            <person name="Dellaporta S.L."/>
            <person name="Rokhsar D.S."/>
        </authorList>
    </citation>
    <scope>NUCLEOTIDE SEQUENCE [LARGE SCALE GENOMIC DNA]</scope>
    <source>
        <strain evidence="4 5">Grell-BS-1999</strain>
    </source>
</reference>
<dbReference type="eggNOG" id="ENOG502QV4W">
    <property type="taxonomic scope" value="Eukaryota"/>
</dbReference>
<dbReference type="EMBL" id="DS985243">
    <property type="protein sequence ID" value="EDV27062.1"/>
    <property type="molecule type" value="Genomic_DNA"/>
</dbReference>
<evidence type="ECO:0000256" key="2">
    <source>
        <dbReference type="SAM" id="MobiDB-lite"/>
    </source>
</evidence>
<feature type="compositionally biased region" description="Acidic residues" evidence="2">
    <location>
        <begin position="688"/>
        <end position="700"/>
    </location>
</feature>
<gene>
    <name evidence="4" type="ORF">TRIADDRAFT_54602</name>
</gene>
<feature type="compositionally biased region" description="Polar residues" evidence="2">
    <location>
        <begin position="433"/>
        <end position="448"/>
    </location>
</feature>
<dbReference type="InterPro" id="IPR028163">
    <property type="entry name" value="HAUS_6_N"/>
</dbReference>
<dbReference type="KEGG" id="tad:TRIADDRAFT_54602"/>
<dbReference type="STRING" id="10228.B3RSH8"/>
<dbReference type="CTD" id="6751725"/>
<protein>
    <recommendedName>
        <fullName evidence="3">HAUS augmin-like complex subunit 6 N-terminal domain-containing protein</fullName>
    </recommendedName>
</protein>
<dbReference type="HOGENOM" id="CLU_335969_0_0_1"/>
<evidence type="ECO:0000313" key="4">
    <source>
        <dbReference type="EMBL" id="EDV27062.1"/>
    </source>
</evidence>
<dbReference type="Pfam" id="PF14661">
    <property type="entry name" value="HAUS6_N"/>
    <property type="match status" value="1"/>
</dbReference>
<evidence type="ECO:0000259" key="3">
    <source>
        <dbReference type="Pfam" id="PF14661"/>
    </source>
</evidence>
<dbReference type="PhylomeDB" id="B3RSH8"/>
<feature type="region of interest" description="Disordered" evidence="2">
    <location>
        <begin position="418"/>
        <end position="469"/>
    </location>
</feature>
<keyword evidence="5" id="KW-1185">Reference proteome</keyword>